<dbReference type="Gramene" id="TVU51476">
    <property type="protein sequence ID" value="TVU51476"/>
    <property type="gene ID" value="EJB05_02908"/>
</dbReference>
<evidence type="ECO:0000313" key="4">
    <source>
        <dbReference type="Proteomes" id="UP000324897"/>
    </source>
</evidence>
<dbReference type="PANTHER" id="PTHR35828:SF23">
    <property type="entry name" value="F-BOX DOMAIN-CONTAINING PROTEIN"/>
    <property type="match status" value="1"/>
</dbReference>
<dbReference type="Pfam" id="PF00646">
    <property type="entry name" value="F-box"/>
    <property type="match status" value="1"/>
</dbReference>
<gene>
    <name evidence="3" type="ORF">EJB05_02908</name>
</gene>
<feature type="domain" description="DUF7595" evidence="2">
    <location>
        <begin position="195"/>
        <end position="359"/>
    </location>
</feature>
<comment type="caution">
    <text evidence="3">The sequence shown here is derived from an EMBL/GenBank/DDBJ whole genome shotgun (WGS) entry which is preliminary data.</text>
</comment>
<evidence type="ECO:0000313" key="3">
    <source>
        <dbReference type="EMBL" id="TVU51476.1"/>
    </source>
</evidence>
<dbReference type="Pfam" id="PF24523">
    <property type="entry name" value="DUF7595"/>
    <property type="match status" value="1"/>
</dbReference>
<evidence type="ECO:0000259" key="1">
    <source>
        <dbReference type="Pfam" id="PF00646"/>
    </source>
</evidence>
<protein>
    <recommendedName>
        <fullName evidence="5">F-box domain-containing protein</fullName>
    </recommendedName>
</protein>
<dbReference type="InterPro" id="IPR001810">
    <property type="entry name" value="F-box_dom"/>
</dbReference>
<dbReference type="EMBL" id="RWGY01000002">
    <property type="protein sequence ID" value="TVU51476.1"/>
    <property type="molecule type" value="Genomic_DNA"/>
</dbReference>
<evidence type="ECO:0008006" key="5">
    <source>
        <dbReference type="Google" id="ProtNLM"/>
    </source>
</evidence>
<accession>A0A5J9WUH7</accession>
<dbReference type="AlphaFoldDB" id="A0A5J9WUH7"/>
<keyword evidence="4" id="KW-1185">Reference proteome</keyword>
<feature type="non-terminal residue" evidence="3">
    <location>
        <position position="1"/>
    </location>
</feature>
<name>A0A5J9WUH7_9POAL</name>
<dbReference type="PANTHER" id="PTHR35828">
    <property type="entry name" value="OS08G0203800 PROTEIN-RELATED"/>
    <property type="match status" value="1"/>
</dbReference>
<dbReference type="InterPro" id="IPR036047">
    <property type="entry name" value="F-box-like_dom_sf"/>
</dbReference>
<organism evidence="3 4">
    <name type="scientific">Eragrostis curvula</name>
    <name type="common">weeping love grass</name>
    <dbReference type="NCBI Taxonomy" id="38414"/>
    <lineage>
        <taxon>Eukaryota</taxon>
        <taxon>Viridiplantae</taxon>
        <taxon>Streptophyta</taxon>
        <taxon>Embryophyta</taxon>
        <taxon>Tracheophyta</taxon>
        <taxon>Spermatophyta</taxon>
        <taxon>Magnoliopsida</taxon>
        <taxon>Liliopsida</taxon>
        <taxon>Poales</taxon>
        <taxon>Poaceae</taxon>
        <taxon>PACMAD clade</taxon>
        <taxon>Chloridoideae</taxon>
        <taxon>Eragrostideae</taxon>
        <taxon>Eragrostidinae</taxon>
        <taxon>Eragrostis</taxon>
    </lineage>
</organism>
<feature type="domain" description="F-box" evidence="1">
    <location>
        <begin position="23"/>
        <end position="59"/>
    </location>
</feature>
<dbReference type="OrthoDB" id="695200at2759"/>
<sequence>MPSAATHKSRKRQRRCQREAPPLPLDLVLEIAARSDPTSLVRCAATCKDARRRIADPGFHGSLRLRHADCCFVPSLLRGHLVWNSPRNLYLVDNATKNATKLQLGAAGRRRTKVLEARGGLLLILTIGRDGKEHKLHVFSPITSRSQIVPHQRYEGQYVFLVGDDYRRFRVVKVKSVSWNGNGLILQSQIFSSDNGRWGRSVKVPIPYVHGGWFRLQPLVTGSALHWLCRSDKLYYIVKLHVDSAQVTITELPVSFHQEYGSAAAERKQLLLATTPAAGSRRLCVYAADGHKISVWAQSERDPSRWTRQPRMEIFKRDVVTRFGWDDRAAWERMRTVRLEWFSDRSGSVLFDMPSQGLFILD</sequence>
<dbReference type="Proteomes" id="UP000324897">
    <property type="component" value="Chromosome 6"/>
</dbReference>
<reference evidence="3 4" key="1">
    <citation type="journal article" date="2019" name="Sci. Rep.">
        <title>A high-quality genome of Eragrostis curvula grass provides insights into Poaceae evolution and supports new strategies to enhance forage quality.</title>
        <authorList>
            <person name="Carballo J."/>
            <person name="Santos B.A.C.M."/>
            <person name="Zappacosta D."/>
            <person name="Garbus I."/>
            <person name="Selva J.P."/>
            <person name="Gallo C.A."/>
            <person name="Diaz A."/>
            <person name="Albertini E."/>
            <person name="Caccamo M."/>
            <person name="Echenique V."/>
        </authorList>
    </citation>
    <scope>NUCLEOTIDE SEQUENCE [LARGE SCALE GENOMIC DNA]</scope>
    <source>
        <strain evidence="4">cv. Victoria</strain>
        <tissue evidence="3">Leaf</tissue>
    </source>
</reference>
<dbReference type="InterPro" id="IPR056016">
    <property type="entry name" value="DUF7595"/>
</dbReference>
<evidence type="ECO:0000259" key="2">
    <source>
        <dbReference type="Pfam" id="PF24523"/>
    </source>
</evidence>
<dbReference type="SUPFAM" id="SSF81383">
    <property type="entry name" value="F-box domain"/>
    <property type="match status" value="1"/>
</dbReference>
<proteinExistence type="predicted"/>